<dbReference type="Proteomes" id="UP000443423">
    <property type="component" value="Unassembled WGS sequence"/>
</dbReference>
<dbReference type="Pfam" id="PF00582">
    <property type="entry name" value="Usp"/>
    <property type="match status" value="2"/>
</dbReference>
<name>A0A6A8GA41_9EURY</name>
<dbReference type="OrthoDB" id="292974at2157"/>
<organism evidence="4 5">
    <name type="scientific">Haloferax marinum</name>
    <dbReference type="NCBI Taxonomy" id="2666143"/>
    <lineage>
        <taxon>Archaea</taxon>
        <taxon>Methanobacteriati</taxon>
        <taxon>Methanobacteriota</taxon>
        <taxon>Stenosarchaea group</taxon>
        <taxon>Halobacteria</taxon>
        <taxon>Halobacteriales</taxon>
        <taxon>Haloferacaceae</taxon>
        <taxon>Haloferax</taxon>
    </lineage>
</organism>
<comment type="similarity">
    <text evidence="1">Belongs to the universal stress protein A family.</text>
</comment>
<gene>
    <name evidence="4" type="ORF">GJR99_15350</name>
</gene>
<dbReference type="EMBL" id="WKJQ01000001">
    <property type="protein sequence ID" value="MRW97944.1"/>
    <property type="molecule type" value="Genomic_DNA"/>
</dbReference>
<feature type="compositionally biased region" description="Polar residues" evidence="2">
    <location>
        <begin position="301"/>
        <end position="320"/>
    </location>
</feature>
<reference evidence="4 5" key="1">
    <citation type="submission" date="2019-11" db="EMBL/GenBank/DDBJ databases">
        <title>Whole genome sequence of Haloferax sp. MBLA0078.</title>
        <authorList>
            <person name="Seo M.-J."/>
            <person name="Cho E.-S."/>
        </authorList>
    </citation>
    <scope>NUCLEOTIDE SEQUENCE [LARGE SCALE GENOMIC DNA]</scope>
    <source>
        <strain evidence="4 5">MBLA0078</strain>
    </source>
</reference>
<dbReference type="PRINTS" id="PR01438">
    <property type="entry name" value="UNVRSLSTRESS"/>
</dbReference>
<dbReference type="InterPro" id="IPR006016">
    <property type="entry name" value="UspA"/>
</dbReference>
<dbReference type="SUPFAM" id="SSF52402">
    <property type="entry name" value="Adenine nucleotide alpha hydrolases-like"/>
    <property type="match status" value="2"/>
</dbReference>
<comment type="caution">
    <text evidence="4">The sequence shown here is derived from an EMBL/GenBank/DDBJ whole genome shotgun (WGS) entry which is preliminary data.</text>
</comment>
<dbReference type="InterPro" id="IPR014729">
    <property type="entry name" value="Rossmann-like_a/b/a_fold"/>
</dbReference>
<evidence type="ECO:0000256" key="1">
    <source>
        <dbReference type="ARBA" id="ARBA00008791"/>
    </source>
</evidence>
<dbReference type="InterPro" id="IPR006015">
    <property type="entry name" value="Universal_stress_UspA"/>
</dbReference>
<evidence type="ECO:0000313" key="4">
    <source>
        <dbReference type="EMBL" id="MRW97944.1"/>
    </source>
</evidence>
<protein>
    <submittedName>
        <fullName evidence="4">Universal stress protein</fullName>
    </submittedName>
</protein>
<feature type="region of interest" description="Disordered" evidence="2">
    <location>
        <begin position="287"/>
        <end position="329"/>
    </location>
</feature>
<feature type="domain" description="UspA" evidence="3">
    <location>
        <begin position="148"/>
        <end position="280"/>
    </location>
</feature>
<dbReference type="AlphaFoldDB" id="A0A6A8GA41"/>
<evidence type="ECO:0000256" key="2">
    <source>
        <dbReference type="SAM" id="MobiDB-lite"/>
    </source>
</evidence>
<dbReference type="CDD" id="cd00293">
    <property type="entry name" value="USP-like"/>
    <property type="match status" value="2"/>
</dbReference>
<evidence type="ECO:0000259" key="3">
    <source>
        <dbReference type="Pfam" id="PF00582"/>
    </source>
</evidence>
<feature type="domain" description="UspA" evidence="3">
    <location>
        <begin position="6"/>
        <end position="139"/>
    </location>
</feature>
<dbReference type="PANTHER" id="PTHR46268:SF6">
    <property type="entry name" value="UNIVERSAL STRESS PROTEIN UP12"/>
    <property type="match status" value="1"/>
</dbReference>
<sequence length="329" mass="34497">MTPAVERLVLATDGSENAVRAADHALYLAGVFGAELHAVSAVGAPERTLARLADSVRAKSAVEAEEAVATVTRKALATDVPTKTTVVDGPPARVVTEAGSDADLLVVGRHGHTGLGRFLVGSVTERVLDDPPAPTLVVPAEADATPNYETIALLVDDSPVGRTAATTAVAVARATGAKLDPLAVVDDRFTDAPGLRRVLEEEARRLLKDVAVEAARAAVESTATVRTGVPAAELLDYADETRADLVVVGTDASRSLDRHVATGVARRIVRRTTVPVLVVPTKLATEKVSADETRDVEHDTNTSGAEFSEDSSNPEFSTKSDSVRRTEFE</sequence>
<feature type="compositionally biased region" description="Basic and acidic residues" evidence="2">
    <location>
        <begin position="287"/>
        <end position="300"/>
    </location>
</feature>
<dbReference type="PANTHER" id="PTHR46268">
    <property type="entry name" value="STRESS RESPONSE PROTEIN NHAX"/>
    <property type="match status" value="1"/>
</dbReference>
<dbReference type="RefSeq" id="WP_151113689.1">
    <property type="nucleotide sequence ID" value="NZ_WKJQ01000001.1"/>
</dbReference>
<proteinExistence type="inferred from homology"/>
<dbReference type="Gene3D" id="3.40.50.620">
    <property type="entry name" value="HUPs"/>
    <property type="match status" value="2"/>
</dbReference>
<accession>A0A6A8GA41</accession>
<keyword evidence="5" id="KW-1185">Reference proteome</keyword>
<evidence type="ECO:0000313" key="5">
    <source>
        <dbReference type="Proteomes" id="UP000443423"/>
    </source>
</evidence>